<dbReference type="Gene3D" id="3.40.1160.10">
    <property type="entry name" value="Acetylglutamate kinase-like"/>
    <property type="match status" value="2"/>
</dbReference>
<dbReference type="CDD" id="cd21157">
    <property type="entry name" value="PUA_G5K"/>
    <property type="match status" value="1"/>
</dbReference>
<dbReference type="PANTHER" id="PTHR43654:SF1">
    <property type="entry name" value="ISOPENTENYL PHOSPHATE KINASE"/>
    <property type="match status" value="1"/>
</dbReference>
<feature type="binding site" evidence="8">
    <location>
        <position position="155"/>
    </location>
    <ligand>
        <name>substrate</name>
    </ligand>
</feature>
<comment type="similarity">
    <text evidence="8">Belongs to the glutamate 5-kinase family.</text>
</comment>
<dbReference type="NCBIfam" id="TIGR01027">
    <property type="entry name" value="proB"/>
    <property type="match status" value="1"/>
</dbReference>
<dbReference type="InterPro" id="IPR015947">
    <property type="entry name" value="PUA-like_sf"/>
</dbReference>
<dbReference type="RefSeq" id="WP_377822881.1">
    <property type="nucleotide sequence ID" value="NZ_JBHSWJ010000002.1"/>
</dbReference>
<dbReference type="Pfam" id="PF00696">
    <property type="entry name" value="AA_kinase"/>
    <property type="match status" value="1"/>
</dbReference>
<dbReference type="GO" id="GO:0004349">
    <property type="term" value="F:glutamate 5-kinase activity"/>
    <property type="evidence" value="ECO:0007669"/>
    <property type="project" value="UniProtKB-EC"/>
</dbReference>
<dbReference type="PANTHER" id="PTHR43654">
    <property type="entry name" value="GLUTAMATE 5-KINASE"/>
    <property type="match status" value="1"/>
</dbReference>
<organism evidence="10 11">
    <name type="scientific">Branchiibius cervicis</name>
    <dbReference type="NCBI Taxonomy" id="908252"/>
    <lineage>
        <taxon>Bacteria</taxon>
        <taxon>Bacillati</taxon>
        <taxon>Actinomycetota</taxon>
        <taxon>Actinomycetes</taxon>
        <taxon>Micrococcales</taxon>
        <taxon>Dermacoccaceae</taxon>
        <taxon>Branchiibius</taxon>
    </lineage>
</organism>
<dbReference type="InterPro" id="IPR036974">
    <property type="entry name" value="PUA_sf"/>
</dbReference>
<evidence type="ECO:0000256" key="7">
    <source>
        <dbReference type="ARBA" id="ARBA00022840"/>
    </source>
</evidence>
<comment type="pathway">
    <text evidence="8">Amino-acid biosynthesis; L-proline biosynthesis; L-glutamate 5-semialdehyde from L-glutamate: step 1/2.</text>
</comment>
<evidence type="ECO:0000313" key="11">
    <source>
        <dbReference type="Proteomes" id="UP001596356"/>
    </source>
</evidence>
<name>A0ABW2ATK2_9MICO</name>
<keyword evidence="6 8" id="KW-0418">Kinase</keyword>
<evidence type="ECO:0000259" key="9">
    <source>
        <dbReference type="SMART" id="SM00359"/>
    </source>
</evidence>
<dbReference type="PRINTS" id="PR00474">
    <property type="entry name" value="GLU5KINASE"/>
</dbReference>
<dbReference type="CDD" id="cd04242">
    <property type="entry name" value="AAK_G5K_ProB"/>
    <property type="match status" value="1"/>
</dbReference>
<feature type="domain" description="PUA" evidence="9">
    <location>
        <begin position="291"/>
        <end position="374"/>
    </location>
</feature>
<dbReference type="Pfam" id="PF01472">
    <property type="entry name" value="PUA"/>
    <property type="match status" value="1"/>
</dbReference>
<dbReference type="InterPro" id="IPR041739">
    <property type="entry name" value="G5K_ProB"/>
</dbReference>
<dbReference type="EMBL" id="JBHSWJ010000002">
    <property type="protein sequence ID" value="MFC6714461.1"/>
    <property type="molecule type" value="Genomic_DNA"/>
</dbReference>
<evidence type="ECO:0000256" key="8">
    <source>
        <dbReference type="HAMAP-Rule" id="MF_00456"/>
    </source>
</evidence>
<evidence type="ECO:0000256" key="6">
    <source>
        <dbReference type="ARBA" id="ARBA00022777"/>
    </source>
</evidence>
<feature type="binding site" evidence="8">
    <location>
        <position position="68"/>
    </location>
    <ligand>
        <name>substrate</name>
    </ligand>
</feature>
<evidence type="ECO:0000256" key="2">
    <source>
        <dbReference type="ARBA" id="ARBA00022605"/>
    </source>
</evidence>
<dbReference type="InterPro" id="IPR019797">
    <property type="entry name" value="Glutamate_5-kinase_CS"/>
</dbReference>
<dbReference type="SUPFAM" id="SSF88697">
    <property type="entry name" value="PUA domain-like"/>
    <property type="match status" value="1"/>
</dbReference>
<dbReference type="InterPro" id="IPR001057">
    <property type="entry name" value="Glu/AcGlu_kinase"/>
</dbReference>
<sequence length="383" mass="39117">MASTEHTAYGDPSAVRARIAGASPLVVKVGSSSLTRATGGLLPEKLEELVAALASRHAAGSGVVLVSSGAIATGMTPLGLRRRPRDLATQQAAASVGQGALLAAYDRAFSAHGIITGQVLLTADDVTRRGHYTNARRTLERLLALGVVPIVNENDTVATQEIRFGDNDRLAALVAHLIDAEALVLLSDVDALYDGPPSKAGTARIPFVPGPEAIAGVDIGGVGTGVGTGGMVTKVEAAAIATSAGVPTLLTSAANAAAALAGDDVGTTFAPTAARGRARRLWIAHATTPQGRLVLDAGAVAAVTQRGKSLLPAGIKAVEGTFSAGDPVDLVDEAGTRVARGLVTYDSRELPGLLGRRTRELTATLGPEYHREVVHRDDLVLLT</sequence>
<evidence type="ECO:0000256" key="4">
    <source>
        <dbReference type="ARBA" id="ARBA00022679"/>
    </source>
</evidence>
<evidence type="ECO:0000256" key="5">
    <source>
        <dbReference type="ARBA" id="ARBA00022741"/>
    </source>
</evidence>
<comment type="function">
    <text evidence="8">Catalyzes the transfer of a phosphate group to glutamate to form L-glutamate 5-phosphate.</text>
</comment>
<dbReference type="InterPro" id="IPR005715">
    <property type="entry name" value="Glu_5kinase/COase_Synthase"/>
</dbReference>
<comment type="catalytic activity">
    <reaction evidence="8">
        <text>L-glutamate + ATP = L-glutamyl 5-phosphate + ADP</text>
        <dbReference type="Rhea" id="RHEA:14877"/>
        <dbReference type="ChEBI" id="CHEBI:29985"/>
        <dbReference type="ChEBI" id="CHEBI:30616"/>
        <dbReference type="ChEBI" id="CHEBI:58274"/>
        <dbReference type="ChEBI" id="CHEBI:456216"/>
        <dbReference type="EC" id="2.7.2.11"/>
    </reaction>
</comment>
<dbReference type="EC" id="2.7.2.11" evidence="8"/>
<dbReference type="SMART" id="SM00359">
    <property type="entry name" value="PUA"/>
    <property type="match status" value="1"/>
</dbReference>
<keyword evidence="7 8" id="KW-0067">ATP-binding</keyword>
<keyword evidence="11" id="KW-1185">Reference proteome</keyword>
<feature type="binding site" evidence="8">
    <location>
        <begin position="187"/>
        <end position="188"/>
    </location>
    <ligand>
        <name>ATP</name>
        <dbReference type="ChEBI" id="CHEBI:30616"/>
    </ligand>
</feature>
<gene>
    <name evidence="8 10" type="primary">proB</name>
    <name evidence="10" type="ORF">ACFQBT_11790</name>
</gene>
<evidence type="ECO:0000256" key="1">
    <source>
        <dbReference type="ARBA" id="ARBA00022490"/>
    </source>
</evidence>
<dbReference type="Gene3D" id="2.30.130.10">
    <property type="entry name" value="PUA domain"/>
    <property type="match status" value="1"/>
</dbReference>
<dbReference type="SUPFAM" id="SSF53633">
    <property type="entry name" value="Carbamate kinase-like"/>
    <property type="match status" value="1"/>
</dbReference>
<dbReference type="Proteomes" id="UP001596356">
    <property type="component" value="Unassembled WGS sequence"/>
</dbReference>
<dbReference type="HAMAP" id="MF_00456">
    <property type="entry name" value="ProB"/>
    <property type="match status" value="1"/>
</dbReference>
<dbReference type="PIRSF" id="PIRSF000729">
    <property type="entry name" value="GK"/>
    <property type="match status" value="1"/>
</dbReference>
<dbReference type="InterPro" id="IPR002478">
    <property type="entry name" value="PUA"/>
</dbReference>
<feature type="binding site" evidence="8">
    <location>
        <position position="167"/>
    </location>
    <ligand>
        <name>substrate</name>
    </ligand>
</feature>
<keyword evidence="3 8" id="KW-0641">Proline biosynthesis</keyword>
<dbReference type="InterPro" id="IPR001048">
    <property type="entry name" value="Asp/Glu/Uridylate_kinase"/>
</dbReference>
<comment type="caution">
    <text evidence="10">The sequence shown here is derived from an EMBL/GenBank/DDBJ whole genome shotgun (WGS) entry which is preliminary data.</text>
</comment>
<feature type="binding site" evidence="8">
    <location>
        <position position="28"/>
    </location>
    <ligand>
        <name>ATP</name>
        <dbReference type="ChEBI" id="CHEBI:30616"/>
    </ligand>
</feature>
<dbReference type="PROSITE" id="PS50890">
    <property type="entry name" value="PUA"/>
    <property type="match status" value="1"/>
</dbReference>
<feature type="binding site" evidence="8">
    <location>
        <begin position="228"/>
        <end position="234"/>
    </location>
    <ligand>
        <name>ATP</name>
        <dbReference type="ChEBI" id="CHEBI:30616"/>
    </ligand>
</feature>
<evidence type="ECO:0000256" key="3">
    <source>
        <dbReference type="ARBA" id="ARBA00022650"/>
    </source>
</evidence>
<keyword evidence="1 8" id="KW-0963">Cytoplasm</keyword>
<protein>
    <recommendedName>
        <fullName evidence="8">Glutamate 5-kinase</fullName>
        <ecNumber evidence="8">2.7.2.11</ecNumber>
    </recommendedName>
    <alternativeName>
        <fullName evidence="8">Gamma-glutamyl kinase</fullName>
        <shortName evidence="8">GK</shortName>
    </alternativeName>
</protein>
<dbReference type="InterPro" id="IPR036393">
    <property type="entry name" value="AceGlu_kinase-like_sf"/>
</dbReference>
<accession>A0ABW2ATK2</accession>
<keyword evidence="2 8" id="KW-0028">Amino-acid biosynthesis</keyword>
<evidence type="ECO:0000313" key="10">
    <source>
        <dbReference type="EMBL" id="MFC6714461.1"/>
    </source>
</evidence>
<keyword evidence="4 8" id="KW-0808">Transferase</keyword>
<keyword evidence="5 8" id="KW-0547">Nucleotide-binding</keyword>
<comment type="subcellular location">
    <subcellularLocation>
        <location evidence="8">Cytoplasm</location>
    </subcellularLocation>
</comment>
<reference evidence="11" key="1">
    <citation type="journal article" date="2019" name="Int. J. Syst. Evol. Microbiol.">
        <title>The Global Catalogue of Microorganisms (GCM) 10K type strain sequencing project: providing services to taxonomists for standard genome sequencing and annotation.</title>
        <authorList>
            <consortium name="The Broad Institute Genomics Platform"/>
            <consortium name="The Broad Institute Genome Sequencing Center for Infectious Disease"/>
            <person name="Wu L."/>
            <person name="Ma J."/>
        </authorList>
    </citation>
    <scope>NUCLEOTIDE SEQUENCE [LARGE SCALE GENOMIC DNA]</scope>
    <source>
        <strain evidence="11">NBRC 106593</strain>
    </source>
</reference>
<dbReference type="InterPro" id="IPR011529">
    <property type="entry name" value="Glu_5kinase"/>
</dbReference>
<dbReference type="PROSITE" id="PS00902">
    <property type="entry name" value="GLUTAMATE_5_KINASE"/>
    <property type="match status" value="1"/>
</dbReference>
<proteinExistence type="inferred from homology"/>